<protein>
    <submittedName>
        <fullName evidence="2">Integrase core domain-containing protein</fullName>
    </submittedName>
</protein>
<dbReference type="SUPFAM" id="SSF53098">
    <property type="entry name" value="Ribonuclease H-like"/>
    <property type="match status" value="1"/>
</dbReference>
<dbReference type="PANTHER" id="PTHR46889">
    <property type="entry name" value="TRANSPOSASE INSF FOR INSERTION SEQUENCE IS3B-RELATED"/>
    <property type="match status" value="1"/>
</dbReference>
<reference evidence="2 3" key="1">
    <citation type="submission" date="2016-11" db="EMBL/GenBank/DDBJ databases">
        <authorList>
            <person name="Jaros S."/>
            <person name="Januszkiewicz K."/>
            <person name="Wedrychowicz H."/>
        </authorList>
    </citation>
    <scope>NUCLEOTIDE SEQUENCE [LARGE SCALE GENOMIC DNA]</scope>
    <source>
        <strain evidence="2 3">GAS242</strain>
    </source>
</reference>
<dbReference type="InterPro" id="IPR001584">
    <property type="entry name" value="Integrase_cat-core"/>
</dbReference>
<dbReference type="OrthoDB" id="1551204at2"/>
<dbReference type="Proteomes" id="UP000190675">
    <property type="component" value="Chromosome I"/>
</dbReference>
<organism evidence="2 3">
    <name type="scientific">Bradyrhizobium erythrophlei</name>
    <dbReference type="NCBI Taxonomy" id="1437360"/>
    <lineage>
        <taxon>Bacteria</taxon>
        <taxon>Pseudomonadati</taxon>
        <taxon>Pseudomonadota</taxon>
        <taxon>Alphaproteobacteria</taxon>
        <taxon>Hyphomicrobiales</taxon>
        <taxon>Nitrobacteraceae</taxon>
        <taxon>Bradyrhizobium</taxon>
    </lineage>
</organism>
<dbReference type="Gene3D" id="3.30.420.10">
    <property type="entry name" value="Ribonuclease H-like superfamily/Ribonuclease H"/>
    <property type="match status" value="1"/>
</dbReference>
<dbReference type="AlphaFoldDB" id="A0A1M5P713"/>
<dbReference type="EMBL" id="LT670818">
    <property type="protein sequence ID" value="SHG97505.1"/>
    <property type="molecule type" value="Genomic_DNA"/>
</dbReference>
<gene>
    <name evidence="2" type="ORF">SAMN05444169_5062</name>
</gene>
<dbReference type="PANTHER" id="PTHR46889:SF4">
    <property type="entry name" value="TRANSPOSASE INSO FOR INSERTION SEQUENCE ELEMENT IS911B-RELATED"/>
    <property type="match status" value="1"/>
</dbReference>
<feature type="domain" description="Integrase catalytic" evidence="1">
    <location>
        <begin position="160"/>
        <end position="319"/>
    </location>
</feature>
<dbReference type="GO" id="GO:0015074">
    <property type="term" value="P:DNA integration"/>
    <property type="evidence" value="ECO:0007669"/>
    <property type="project" value="InterPro"/>
</dbReference>
<evidence type="ECO:0000313" key="3">
    <source>
        <dbReference type="Proteomes" id="UP000190675"/>
    </source>
</evidence>
<evidence type="ECO:0000259" key="1">
    <source>
        <dbReference type="PROSITE" id="PS50994"/>
    </source>
</evidence>
<dbReference type="Pfam" id="PF13683">
    <property type="entry name" value="rve_3"/>
    <property type="match status" value="1"/>
</dbReference>
<dbReference type="PROSITE" id="PS50994">
    <property type="entry name" value="INTEGRASE"/>
    <property type="match status" value="1"/>
</dbReference>
<dbReference type="InterPro" id="IPR036397">
    <property type="entry name" value="RNaseH_sf"/>
</dbReference>
<sequence length="338" mass="39751">MIGLLCYVLAVLAFPFKSKLRLEAENAVLRHQLNVLRRRLHGRVRLTNNDRWFFIQLYHWFPSILKVLTIIRPETLVRWHRAGFRCYWRWKSRPQGGRPQIETELRVLIRRMSVENPLWGAPRIHGELLKLGFEIAQSSVAKYMVKRRGPPSQGWRTFLRNHAPDIAAMDLFVVPTIGFDLLYAFVIVRLDRRDLVWINVTTNPTSEWVARQITEAFPWNEAPRYMIRDRDRIYDAVVTRRQRAMGIRDKPTAPASPWQNGFAERLIGSIRRECLDHVIIRGEAHLRRILKSYADYYNGVRTHRSLNKDAPVSRPLQLTGIIRSHPILGGLHHHYVRV</sequence>
<accession>A0A1M5P713</accession>
<dbReference type="GO" id="GO:0003676">
    <property type="term" value="F:nucleic acid binding"/>
    <property type="evidence" value="ECO:0007669"/>
    <property type="project" value="InterPro"/>
</dbReference>
<dbReference type="InterPro" id="IPR012337">
    <property type="entry name" value="RNaseH-like_sf"/>
</dbReference>
<dbReference type="RefSeq" id="WP_079568276.1">
    <property type="nucleotide sequence ID" value="NZ_LT670818.1"/>
</dbReference>
<name>A0A1M5P713_9BRAD</name>
<proteinExistence type="predicted"/>
<dbReference type="InterPro" id="IPR050900">
    <property type="entry name" value="Transposase_IS3/IS150/IS904"/>
</dbReference>
<evidence type="ECO:0000313" key="2">
    <source>
        <dbReference type="EMBL" id="SHG97505.1"/>
    </source>
</evidence>